<feature type="transmembrane region" description="Helical" evidence="8">
    <location>
        <begin position="74"/>
        <end position="93"/>
    </location>
</feature>
<proteinExistence type="inferred from homology"/>
<comment type="similarity">
    <text evidence="2">Belongs to the binding-protein-dependent transport system permease family. FecCD subfamily.</text>
</comment>
<gene>
    <name evidence="9" type="ORF">JOD01_001964</name>
</gene>
<keyword evidence="3" id="KW-0813">Transport</keyword>
<sequence>MEANTLNGKATSLTGSKMWQFVIVGLIATLGLIISIFLAIAYGAKEMSLQTVWLSIVDYQPDKTLHQIIHEIRLPRVIAAAVVGAAFAVAGALMQGVTRNPLADAGVLGINAGAAFMLALSFAFFPNLPYFIVILLSFVGAVGSTISIYLLGSASANGLTPVRLTIAGAVVAALLSSLSAGIAIYFDLAQDLAFWYAGGAAGIHWSHLKWLVSIILTTIIAVMGISRSVSLLSMDEEVAINLGVKTKRVQLLAMAAVVVLAGVSVSVAGSIGFVGLIIPHIARKLVGTDYRFIIPLSAILGAELLVLADWAARTINPPQELALGVTVALLGVPFFLYLARKERGR</sequence>
<reference evidence="9" key="1">
    <citation type="submission" date="2021-01" db="EMBL/GenBank/DDBJ databases">
        <title>Genomic Encyclopedia of Type Strains, Phase IV (KMG-IV): sequencing the most valuable type-strain genomes for metagenomic binning, comparative biology and taxonomic classification.</title>
        <authorList>
            <person name="Goeker M."/>
        </authorList>
    </citation>
    <scope>NUCLEOTIDE SEQUENCE</scope>
    <source>
        <strain evidence="9">DSM 25523</strain>
    </source>
</reference>
<dbReference type="FunFam" id="1.10.3470.10:FF:000001">
    <property type="entry name" value="Vitamin B12 ABC transporter permease BtuC"/>
    <property type="match status" value="1"/>
</dbReference>
<dbReference type="SUPFAM" id="SSF81345">
    <property type="entry name" value="ABC transporter involved in vitamin B12 uptake, BtuC"/>
    <property type="match status" value="1"/>
</dbReference>
<dbReference type="InterPro" id="IPR037294">
    <property type="entry name" value="ABC_BtuC-like"/>
</dbReference>
<dbReference type="Proteomes" id="UP000717624">
    <property type="component" value="Unassembled WGS sequence"/>
</dbReference>
<feature type="transmembrane region" description="Helical" evidence="8">
    <location>
        <begin position="21"/>
        <end position="44"/>
    </location>
</feature>
<keyword evidence="5 8" id="KW-0812">Transmembrane</keyword>
<evidence type="ECO:0000256" key="2">
    <source>
        <dbReference type="ARBA" id="ARBA00007935"/>
    </source>
</evidence>
<dbReference type="Gene3D" id="1.10.3470.10">
    <property type="entry name" value="ABC transporter involved in vitamin B12 uptake, BtuC"/>
    <property type="match status" value="1"/>
</dbReference>
<dbReference type="GO" id="GO:0022857">
    <property type="term" value="F:transmembrane transporter activity"/>
    <property type="evidence" value="ECO:0007669"/>
    <property type="project" value="InterPro"/>
</dbReference>
<evidence type="ECO:0000313" key="10">
    <source>
        <dbReference type="Proteomes" id="UP000717624"/>
    </source>
</evidence>
<keyword evidence="7 8" id="KW-0472">Membrane</keyword>
<evidence type="ECO:0000256" key="3">
    <source>
        <dbReference type="ARBA" id="ARBA00022448"/>
    </source>
</evidence>
<accession>A0A938XZ50</accession>
<evidence type="ECO:0000256" key="7">
    <source>
        <dbReference type="ARBA" id="ARBA00023136"/>
    </source>
</evidence>
<dbReference type="EMBL" id="JAFBEB010000005">
    <property type="protein sequence ID" value="MBM7590360.1"/>
    <property type="molecule type" value="Genomic_DNA"/>
</dbReference>
<feature type="transmembrane region" description="Helical" evidence="8">
    <location>
        <begin position="105"/>
        <end position="124"/>
    </location>
</feature>
<keyword evidence="10" id="KW-1185">Reference proteome</keyword>
<keyword evidence="4" id="KW-1003">Cell membrane</keyword>
<feature type="transmembrane region" description="Helical" evidence="8">
    <location>
        <begin position="320"/>
        <end position="339"/>
    </location>
</feature>
<evidence type="ECO:0000256" key="4">
    <source>
        <dbReference type="ARBA" id="ARBA00022475"/>
    </source>
</evidence>
<dbReference type="GO" id="GO:0005886">
    <property type="term" value="C:plasma membrane"/>
    <property type="evidence" value="ECO:0007669"/>
    <property type="project" value="UniProtKB-SubCell"/>
</dbReference>
<dbReference type="GO" id="GO:0033214">
    <property type="term" value="P:siderophore-iron import into cell"/>
    <property type="evidence" value="ECO:0007669"/>
    <property type="project" value="TreeGrafter"/>
</dbReference>
<name>A0A938XZ50_9BACL</name>
<evidence type="ECO:0000256" key="5">
    <source>
        <dbReference type="ARBA" id="ARBA00022692"/>
    </source>
</evidence>
<feature type="transmembrane region" description="Helical" evidence="8">
    <location>
        <begin position="251"/>
        <end position="278"/>
    </location>
</feature>
<protein>
    <submittedName>
        <fullName evidence="9">Iron complex transport system permease protein</fullName>
    </submittedName>
</protein>
<organism evidence="9 10">
    <name type="scientific">Brevibacillus fulvus</name>
    <dbReference type="NCBI Taxonomy" id="1125967"/>
    <lineage>
        <taxon>Bacteria</taxon>
        <taxon>Bacillati</taxon>
        <taxon>Bacillota</taxon>
        <taxon>Bacilli</taxon>
        <taxon>Bacillales</taxon>
        <taxon>Paenibacillaceae</taxon>
        <taxon>Brevibacillus</taxon>
    </lineage>
</organism>
<evidence type="ECO:0000256" key="6">
    <source>
        <dbReference type="ARBA" id="ARBA00022989"/>
    </source>
</evidence>
<keyword evidence="6 8" id="KW-1133">Transmembrane helix</keyword>
<dbReference type="CDD" id="cd06550">
    <property type="entry name" value="TM_ABC_iron-siderophores_like"/>
    <property type="match status" value="1"/>
</dbReference>
<dbReference type="InterPro" id="IPR000522">
    <property type="entry name" value="ABC_transptr_permease_BtuC"/>
</dbReference>
<feature type="transmembrane region" description="Helical" evidence="8">
    <location>
        <begin position="130"/>
        <end position="152"/>
    </location>
</feature>
<feature type="transmembrane region" description="Helical" evidence="8">
    <location>
        <begin position="290"/>
        <end position="308"/>
    </location>
</feature>
<comment type="caution">
    <text evidence="9">The sequence shown here is derived from an EMBL/GenBank/DDBJ whole genome shotgun (WGS) entry which is preliminary data.</text>
</comment>
<evidence type="ECO:0000256" key="1">
    <source>
        <dbReference type="ARBA" id="ARBA00004651"/>
    </source>
</evidence>
<evidence type="ECO:0000313" key="9">
    <source>
        <dbReference type="EMBL" id="MBM7590360.1"/>
    </source>
</evidence>
<dbReference type="PANTHER" id="PTHR30472">
    <property type="entry name" value="FERRIC ENTEROBACTIN TRANSPORT SYSTEM PERMEASE PROTEIN"/>
    <property type="match status" value="1"/>
</dbReference>
<feature type="transmembrane region" description="Helical" evidence="8">
    <location>
        <begin position="164"/>
        <end position="186"/>
    </location>
</feature>
<evidence type="ECO:0000256" key="8">
    <source>
        <dbReference type="SAM" id="Phobius"/>
    </source>
</evidence>
<comment type="subcellular location">
    <subcellularLocation>
        <location evidence="1">Cell membrane</location>
        <topology evidence="1">Multi-pass membrane protein</topology>
    </subcellularLocation>
</comment>
<dbReference type="Pfam" id="PF01032">
    <property type="entry name" value="FecCD"/>
    <property type="match status" value="1"/>
</dbReference>
<dbReference type="PANTHER" id="PTHR30472:SF65">
    <property type="entry name" value="SIDEROPHORE TRANSPORT SYSTEM PERMEASE PROTEIN YFIZ-RELATED"/>
    <property type="match status" value="1"/>
</dbReference>
<dbReference type="AlphaFoldDB" id="A0A938XZ50"/>